<organism evidence="5 6">
    <name type="scientific">Bartonella jaculi</name>
    <dbReference type="NCBI Taxonomy" id="686226"/>
    <lineage>
        <taxon>Bacteria</taxon>
        <taxon>Pseudomonadati</taxon>
        <taxon>Pseudomonadota</taxon>
        <taxon>Alphaproteobacteria</taxon>
        <taxon>Hyphomicrobiales</taxon>
        <taxon>Bartonellaceae</taxon>
        <taxon>Bartonella</taxon>
    </lineage>
</organism>
<dbReference type="InterPro" id="IPR000189">
    <property type="entry name" value="Transglyc_AS"/>
</dbReference>
<evidence type="ECO:0000256" key="1">
    <source>
        <dbReference type="ARBA" id="ARBA00007734"/>
    </source>
</evidence>
<gene>
    <name evidence="5" type="ORF">GCM10023261_01220</name>
</gene>
<evidence type="ECO:0000259" key="4">
    <source>
        <dbReference type="Pfam" id="PF01464"/>
    </source>
</evidence>
<dbReference type="InterPro" id="IPR008939">
    <property type="entry name" value="Lytic_TGlycosylase_superhlx_U"/>
</dbReference>
<dbReference type="SUPFAM" id="SSF48435">
    <property type="entry name" value="Bacterial muramidases"/>
    <property type="match status" value="1"/>
</dbReference>
<dbReference type="PANTHER" id="PTHR37423">
    <property type="entry name" value="SOLUBLE LYTIC MUREIN TRANSGLYCOSYLASE-RELATED"/>
    <property type="match status" value="1"/>
</dbReference>
<dbReference type="Proteomes" id="UP001500864">
    <property type="component" value="Unassembled WGS sequence"/>
</dbReference>
<accession>A0ABP9MZM9</accession>
<dbReference type="RefSeq" id="WP_345113672.1">
    <property type="nucleotide sequence ID" value="NZ_BAABIZ010000001.1"/>
</dbReference>
<keyword evidence="6" id="KW-1185">Reference proteome</keyword>
<comment type="similarity">
    <text evidence="2">Belongs to the virb1 family.</text>
</comment>
<dbReference type="PANTHER" id="PTHR37423:SF2">
    <property type="entry name" value="MEMBRANE-BOUND LYTIC MUREIN TRANSGLYCOSYLASE C"/>
    <property type="match status" value="1"/>
</dbReference>
<dbReference type="Gene3D" id="1.25.20.10">
    <property type="entry name" value="Bacterial muramidases"/>
    <property type="match status" value="1"/>
</dbReference>
<dbReference type="CDD" id="cd13401">
    <property type="entry name" value="Slt70-like"/>
    <property type="match status" value="1"/>
</dbReference>
<proteinExistence type="inferred from homology"/>
<dbReference type="Gene3D" id="1.10.530.10">
    <property type="match status" value="1"/>
</dbReference>
<dbReference type="InterPro" id="IPR008258">
    <property type="entry name" value="Transglycosylase_SLT_dom_1"/>
</dbReference>
<evidence type="ECO:0000256" key="2">
    <source>
        <dbReference type="ARBA" id="ARBA00009387"/>
    </source>
</evidence>
<dbReference type="EMBL" id="BAABIZ010000001">
    <property type="protein sequence ID" value="GAA5103708.1"/>
    <property type="molecule type" value="Genomic_DNA"/>
</dbReference>
<protein>
    <submittedName>
        <fullName evidence="5">Lytic transglycosylase domain-containing protein</fullName>
    </submittedName>
</protein>
<dbReference type="InterPro" id="IPR023346">
    <property type="entry name" value="Lysozyme-like_dom_sf"/>
</dbReference>
<dbReference type="Pfam" id="PF01464">
    <property type="entry name" value="SLT"/>
    <property type="match status" value="1"/>
</dbReference>
<comment type="caution">
    <text evidence="5">The sequence shown here is derived from an EMBL/GenBank/DDBJ whole genome shotgun (WGS) entry which is preliminary data.</text>
</comment>
<reference evidence="6" key="1">
    <citation type="journal article" date="2019" name="Int. J. Syst. Evol. Microbiol.">
        <title>The Global Catalogue of Microorganisms (GCM) 10K type strain sequencing project: providing services to taxonomists for standard genome sequencing and annotation.</title>
        <authorList>
            <consortium name="The Broad Institute Genomics Platform"/>
            <consortium name="The Broad Institute Genome Sequencing Center for Infectious Disease"/>
            <person name="Wu L."/>
            <person name="Ma J."/>
        </authorList>
    </citation>
    <scope>NUCLEOTIDE SEQUENCE [LARGE SCALE GENOMIC DNA]</scope>
    <source>
        <strain evidence="6">JCM 17712</strain>
    </source>
</reference>
<evidence type="ECO:0000313" key="6">
    <source>
        <dbReference type="Proteomes" id="UP001500864"/>
    </source>
</evidence>
<keyword evidence="3" id="KW-0732">Signal</keyword>
<dbReference type="PROSITE" id="PS00922">
    <property type="entry name" value="TRANSGLYCOSYLASE"/>
    <property type="match status" value="1"/>
</dbReference>
<sequence length="709" mass="79828">MRVSLASLFVSTFTAFVLTETILFSNACAKTPLLHGKAPIPLVRPTPFFTKKEAQKPLEQFHTTTNSLPTPSNNPTLKQLKAGLDALSNNNIAKTISLRNSMEKNSLDRHILTWAIGISNQPNVPSYEIFNAINELKGWPGIATMQRNAERAFINEVNSAHVILQKFAHHPPLTAQGMALFAKALIATGQTTRVRQIIAPWWHTTKLNAQEEELVLKNASAALKTIDHLKRMQFMLYTHRFDSAERVAKLAHAQSLFNAFVAVEKNDPQATQKLRAVQRLWQKDPLLQFAQIRHLRRTGQYSAAATLMMKTPKNVLKLMNPHALWKEQRTLSREMLDLNKPKIAYQIVATHMSMTSSLAVDAEFHAGWYALRFLHDPQLAMHHFSRIPQLSSAPLSASRGYYWMGRTAETLGEHKNAQHYFHRAAHFSATYYGQLAASRLNQKKLEFFFPKPTTAERQHFSTRKAIKAIQRLEAAGYADFAKIFYKELGEKIESPGELALLAVMAEKNGDYYTSLKIGKTAVFQGKNVGALSHPLGAIPASANISTVGKALVYAIARQESEFNPTAISKAGAQGILQLLPTTAKALAKKYSIAWSPKKFSSDASYNATLGAHFLGEQLERFNGSYILTLIAYNAGSRRVSEWIQRYGDPREQSLDKVIDWIERIPYTETRNYVMRVMENYEVYKARLTGTTDIKTDLISGRWKQHNLPH</sequence>
<dbReference type="SUPFAM" id="SSF53955">
    <property type="entry name" value="Lysozyme-like"/>
    <property type="match status" value="1"/>
</dbReference>
<feature type="domain" description="Transglycosylase SLT" evidence="4">
    <location>
        <begin position="542"/>
        <end position="650"/>
    </location>
</feature>
<name>A0ABP9MZM9_9HYPH</name>
<evidence type="ECO:0000256" key="3">
    <source>
        <dbReference type="ARBA" id="ARBA00022729"/>
    </source>
</evidence>
<comment type="similarity">
    <text evidence="1">Belongs to the transglycosylase Slt family.</text>
</comment>
<evidence type="ECO:0000313" key="5">
    <source>
        <dbReference type="EMBL" id="GAA5103708.1"/>
    </source>
</evidence>